<proteinExistence type="predicted"/>
<dbReference type="AlphaFoldDB" id="A0AAD7CJ54"/>
<dbReference type="EMBL" id="JARKIF010000001">
    <property type="protein sequence ID" value="KAJ7650344.1"/>
    <property type="molecule type" value="Genomic_DNA"/>
</dbReference>
<sequence length="68" mass="7415">GFGEGANAKPPDPKVWSKGKGLIDVDWALVEFCYPPIIISRSSNTGYDLRYTAESTDESIAHKGVFLV</sequence>
<keyword evidence="2" id="KW-1185">Reference proteome</keyword>
<name>A0AAD7CJ54_9AGAR</name>
<evidence type="ECO:0000313" key="2">
    <source>
        <dbReference type="Proteomes" id="UP001221142"/>
    </source>
</evidence>
<feature type="non-terminal residue" evidence="1">
    <location>
        <position position="68"/>
    </location>
</feature>
<accession>A0AAD7CJ54</accession>
<evidence type="ECO:0000313" key="1">
    <source>
        <dbReference type="EMBL" id="KAJ7650344.1"/>
    </source>
</evidence>
<gene>
    <name evidence="1" type="ORF">FB45DRAFT_1076902</name>
</gene>
<organism evidence="1 2">
    <name type="scientific">Roridomyces roridus</name>
    <dbReference type="NCBI Taxonomy" id="1738132"/>
    <lineage>
        <taxon>Eukaryota</taxon>
        <taxon>Fungi</taxon>
        <taxon>Dikarya</taxon>
        <taxon>Basidiomycota</taxon>
        <taxon>Agaricomycotina</taxon>
        <taxon>Agaricomycetes</taxon>
        <taxon>Agaricomycetidae</taxon>
        <taxon>Agaricales</taxon>
        <taxon>Marasmiineae</taxon>
        <taxon>Mycenaceae</taxon>
        <taxon>Roridomyces</taxon>
    </lineage>
</organism>
<feature type="non-terminal residue" evidence="1">
    <location>
        <position position="1"/>
    </location>
</feature>
<protein>
    <submittedName>
        <fullName evidence="1">Uncharacterized protein</fullName>
    </submittedName>
</protein>
<dbReference type="Proteomes" id="UP001221142">
    <property type="component" value="Unassembled WGS sequence"/>
</dbReference>
<reference evidence="1" key="1">
    <citation type="submission" date="2023-03" db="EMBL/GenBank/DDBJ databases">
        <title>Massive genome expansion in bonnet fungi (Mycena s.s.) driven by repeated elements and novel gene families across ecological guilds.</title>
        <authorList>
            <consortium name="Lawrence Berkeley National Laboratory"/>
            <person name="Harder C.B."/>
            <person name="Miyauchi S."/>
            <person name="Viragh M."/>
            <person name="Kuo A."/>
            <person name="Thoen E."/>
            <person name="Andreopoulos B."/>
            <person name="Lu D."/>
            <person name="Skrede I."/>
            <person name="Drula E."/>
            <person name="Henrissat B."/>
            <person name="Morin E."/>
            <person name="Kohler A."/>
            <person name="Barry K."/>
            <person name="LaButti K."/>
            <person name="Morin E."/>
            <person name="Salamov A."/>
            <person name="Lipzen A."/>
            <person name="Mereny Z."/>
            <person name="Hegedus B."/>
            <person name="Baldrian P."/>
            <person name="Stursova M."/>
            <person name="Weitz H."/>
            <person name="Taylor A."/>
            <person name="Grigoriev I.V."/>
            <person name="Nagy L.G."/>
            <person name="Martin F."/>
            <person name="Kauserud H."/>
        </authorList>
    </citation>
    <scope>NUCLEOTIDE SEQUENCE</scope>
    <source>
        <strain evidence="1">9284</strain>
    </source>
</reference>
<comment type="caution">
    <text evidence="1">The sequence shown here is derived from an EMBL/GenBank/DDBJ whole genome shotgun (WGS) entry which is preliminary data.</text>
</comment>